<dbReference type="InterPro" id="IPR036291">
    <property type="entry name" value="NAD(P)-bd_dom_sf"/>
</dbReference>
<accession>A0ABS4Z1G0</accession>
<evidence type="ECO:0000256" key="1">
    <source>
        <dbReference type="SAM" id="MobiDB-lite"/>
    </source>
</evidence>
<dbReference type="PANTHER" id="PTHR48079">
    <property type="entry name" value="PROTEIN YEEZ"/>
    <property type="match status" value="1"/>
</dbReference>
<feature type="region of interest" description="Disordered" evidence="1">
    <location>
        <begin position="1"/>
        <end position="21"/>
    </location>
</feature>
<protein>
    <submittedName>
        <fullName evidence="3">Nucleoside-diphosphate-sugar epimerase</fullName>
    </submittedName>
</protein>
<sequence>MSGEPGAAPVPPAPAGSGPRRVLVTGTSGMLGRAVAQLLFDRGYTVRTLQRGAVEAPWESVQGSVVDPDVAAQAVAGMDAVVHLAAKVSFTGDWDDFVATNIVGTRQLITAAQREGLRDFVFVSSPSVAHFGSSIVGAQAGTADPDRARGHYARSKAAAEEIALAEDSPAFRVTAIRPHIVWGPGDTQLVERVVERARAGRLPLLDGGRALIDTTYVDNAAEAIVRGLERMDHAHGQALVVTNGEPRPVGELIAGICSAAGVPAPGYSVPGWLARGAGSVIEKAWTAAGTRGWVHDEPPMTRFLAEQLSTAHWFDQRHTQAVLDWTPSVSLDQGLERLAEYYRNR</sequence>
<dbReference type="Proteomes" id="UP000711614">
    <property type="component" value="Unassembled WGS sequence"/>
</dbReference>
<gene>
    <name evidence="3" type="ORF">JOF48_002902</name>
</gene>
<dbReference type="PANTHER" id="PTHR48079:SF6">
    <property type="entry name" value="NAD(P)-BINDING DOMAIN-CONTAINING PROTEIN-RELATED"/>
    <property type="match status" value="1"/>
</dbReference>
<reference evidence="3 4" key="1">
    <citation type="submission" date="2021-03" db="EMBL/GenBank/DDBJ databases">
        <title>Sequencing the genomes of 1000 actinobacteria strains.</title>
        <authorList>
            <person name="Klenk H.-P."/>
        </authorList>
    </citation>
    <scope>NUCLEOTIDE SEQUENCE [LARGE SCALE GENOMIC DNA]</scope>
    <source>
        <strain evidence="3 4">DSM 16005</strain>
    </source>
</reference>
<dbReference type="InterPro" id="IPR051783">
    <property type="entry name" value="NAD(P)-dependent_oxidoreduct"/>
</dbReference>
<dbReference type="InterPro" id="IPR001509">
    <property type="entry name" value="Epimerase_deHydtase"/>
</dbReference>
<evidence type="ECO:0000259" key="2">
    <source>
        <dbReference type="Pfam" id="PF01370"/>
    </source>
</evidence>
<dbReference type="EMBL" id="JAGIOI010000001">
    <property type="protein sequence ID" value="MBP2414103.1"/>
    <property type="molecule type" value="Genomic_DNA"/>
</dbReference>
<proteinExistence type="predicted"/>
<keyword evidence="4" id="KW-1185">Reference proteome</keyword>
<feature type="domain" description="NAD-dependent epimerase/dehydratase" evidence="2">
    <location>
        <begin position="22"/>
        <end position="240"/>
    </location>
</feature>
<organism evidence="3 4">
    <name type="scientific">Arthrobacter stackebrandtii</name>
    <dbReference type="NCBI Taxonomy" id="272161"/>
    <lineage>
        <taxon>Bacteria</taxon>
        <taxon>Bacillati</taxon>
        <taxon>Actinomycetota</taxon>
        <taxon>Actinomycetes</taxon>
        <taxon>Micrococcales</taxon>
        <taxon>Micrococcaceae</taxon>
        <taxon>Arthrobacter</taxon>
    </lineage>
</organism>
<dbReference type="Gene3D" id="3.40.50.720">
    <property type="entry name" value="NAD(P)-binding Rossmann-like Domain"/>
    <property type="match status" value="1"/>
</dbReference>
<dbReference type="SUPFAM" id="SSF51735">
    <property type="entry name" value="NAD(P)-binding Rossmann-fold domains"/>
    <property type="match status" value="1"/>
</dbReference>
<evidence type="ECO:0000313" key="4">
    <source>
        <dbReference type="Proteomes" id="UP000711614"/>
    </source>
</evidence>
<name>A0ABS4Z1G0_9MICC</name>
<dbReference type="RefSeq" id="WP_342591253.1">
    <property type="nucleotide sequence ID" value="NZ_JAGIOI010000001.1"/>
</dbReference>
<evidence type="ECO:0000313" key="3">
    <source>
        <dbReference type="EMBL" id="MBP2414103.1"/>
    </source>
</evidence>
<comment type="caution">
    <text evidence="3">The sequence shown here is derived from an EMBL/GenBank/DDBJ whole genome shotgun (WGS) entry which is preliminary data.</text>
</comment>
<dbReference type="Pfam" id="PF01370">
    <property type="entry name" value="Epimerase"/>
    <property type="match status" value="1"/>
</dbReference>